<feature type="transmembrane region" description="Helical" evidence="1">
    <location>
        <begin position="46"/>
        <end position="67"/>
    </location>
</feature>
<feature type="transmembrane region" description="Helical" evidence="1">
    <location>
        <begin position="74"/>
        <end position="92"/>
    </location>
</feature>
<evidence type="ECO:0000256" key="1">
    <source>
        <dbReference type="SAM" id="Phobius"/>
    </source>
</evidence>
<organism evidence="2 3">
    <name type="scientific">Paeniglutamicibacter terrestris</name>
    <dbReference type="NCBI Taxonomy" id="2723403"/>
    <lineage>
        <taxon>Bacteria</taxon>
        <taxon>Bacillati</taxon>
        <taxon>Actinomycetota</taxon>
        <taxon>Actinomycetes</taxon>
        <taxon>Micrococcales</taxon>
        <taxon>Micrococcaceae</taxon>
        <taxon>Paeniglutamicibacter</taxon>
    </lineage>
</organism>
<dbReference type="RefSeq" id="WP_168151176.1">
    <property type="nucleotide sequence ID" value="NZ_JAAWVT010000002.1"/>
</dbReference>
<evidence type="ECO:0000313" key="2">
    <source>
        <dbReference type="EMBL" id="NKG20224.1"/>
    </source>
</evidence>
<reference evidence="2 3" key="1">
    <citation type="submission" date="2020-04" db="EMBL/GenBank/DDBJ databases">
        <title>Paeniglutamicibacter sp. ANT13_2, a novel actinomycete isolated from sediment in Antarctica.</title>
        <authorList>
            <person name="Sakdapetsiri C."/>
            <person name="Pinyakong O."/>
        </authorList>
    </citation>
    <scope>NUCLEOTIDE SEQUENCE [LARGE SCALE GENOMIC DNA]</scope>
    <source>
        <strain evidence="2 3">ANT13_2</strain>
    </source>
</reference>
<keyword evidence="3" id="KW-1185">Reference proteome</keyword>
<dbReference type="EMBL" id="JAAWVT010000002">
    <property type="protein sequence ID" value="NKG20224.1"/>
    <property type="molecule type" value="Genomic_DNA"/>
</dbReference>
<keyword evidence="1" id="KW-1133">Transmembrane helix</keyword>
<keyword evidence="1" id="KW-0472">Membrane</keyword>
<accession>A0ABX1G2F3</accession>
<sequence length="145" mass="15571">MNTTKPTLPATLLAARWWWTATALSALAFAGGFFLNANSRPASESAGFWGAGIALVGLGAVIAYCTLQLWRGKLAGQISLTWCGIIVGIPLMTRGVRLGIFGALLLVGVILLWTPGSIRYFAPQSKAARARRKAERLRQRSANSR</sequence>
<proteinExistence type="predicted"/>
<evidence type="ECO:0000313" key="3">
    <source>
        <dbReference type="Proteomes" id="UP000746595"/>
    </source>
</evidence>
<comment type="caution">
    <text evidence="2">The sequence shown here is derived from an EMBL/GenBank/DDBJ whole genome shotgun (WGS) entry which is preliminary data.</text>
</comment>
<name>A0ABX1G2F3_9MICC</name>
<dbReference type="Proteomes" id="UP000746595">
    <property type="component" value="Unassembled WGS sequence"/>
</dbReference>
<gene>
    <name evidence="2" type="ORF">HED64_05775</name>
</gene>
<keyword evidence="1" id="KW-0812">Transmembrane</keyword>
<protein>
    <submittedName>
        <fullName evidence="2">Uncharacterized protein</fullName>
    </submittedName>
</protein>
<feature type="transmembrane region" description="Helical" evidence="1">
    <location>
        <begin position="98"/>
        <end position="122"/>
    </location>
</feature>